<dbReference type="PANTHER" id="PTHR44943">
    <property type="entry name" value="CELLULOSE SYNTHASE OPERON PROTEIN C"/>
    <property type="match status" value="1"/>
</dbReference>
<dbReference type="OrthoDB" id="739506at2"/>
<keyword evidence="2" id="KW-0802">TPR repeat</keyword>
<proteinExistence type="predicted"/>
<dbReference type="EMBL" id="FOLE01000007">
    <property type="protein sequence ID" value="SFC64011.1"/>
    <property type="molecule type" value="Genomic_DNA"/>
</dbReference>
<dbReference type="SUPFAM" id="SSF48452">
    <property type="entry name" value="TPR-like"/>
    <property type="match status" value="2"/>
</dbReference>
<evidence type="ECO:0000256" key="2">
    <source>
        <dbReference type="ARBA" id="ARBA00022803"/>
    </source>
</evidence>
<dbReference type="Gene3D" id="1.25.40.10">
    <property type="entry name" value="Tetratricopeptide repeat domain"/>
    <property type="match status" value="2"/>
</dbReference>
<organism evidence="4 5">
    <name type="scientific">Flexibacter flexilis DSM 6793</name>
    <dbReference type="NCBI Taxonomy" id="927664"/>
    <lineage>
        <taxon>Bacteria</taxon>
        <taxon>Pseudomonadati</taxon>
        <taxon>Bacteroidota</taxon>
        <taxon>Cytophagia</taxon>
        <taxon>Cytophagales</taxon>
        <taxon>Flexibacteraceae</taxon>
        <taxon>Flexibacter</taxon>
    </lineage>
</organism>
<dbReference type="AlphaFoldDB" id="A0A1I1KTE9"/>
<dbReference type="PANTHER" id="PTHR44943:SF8">
    <property type="entry name" value="TPR REPEAT-CONTAINING PROTEIN MJ0263"/>
    <property type="match status" value="1"/>
</dbReference>
<protein>
    <submittedName>
        <fullName evidence="4">Uncharacterized protein</fullName>
    </submittedName>
</protein>
<evidence type="ECO:0000313" key="4">
    <source>
        <dbReference type="EMBL" id="SFC64011.1"/>
    </source>
</evidence>
<feature type="chain" id="PRO_5011520754" evidence="3">
    <location>
        <begin position="22"/>
        <end position="388"/>
    </location>
</feature>
<evidence type="ECO:0000256" key="3">
    <source>
        <dbReference type="SAM" id="SignalP"/>
    </source>
</evidence>
<reference evidence="4 5" key="1">
    <citation type="submission" date="2016-10" db="EMBL/GenBank/DDBJ databases">
        <authorList>
            <person name="de Groot N.N."/>
        </authorList>
    </citation>
    <scope>NUCLEOTIDE SEQUENCE [LARGE SCALE GENOMIC DNA]</scope>
    <source>
        <strain evidence="4 5">DSM 6793</strain>
    </source>
</reference>
<keyword evidence="1" id="KW-0677">Repeat</keyword>
<gene>
    <name evidence="4" type="ORF">SAMN05421780_107199</name>
</gene>
<dbReference type="InterPro" id="IPR019734">
    <property type="entry name" value="TPR_rpt"/>
</dbReference>
<sequence length="388" mass="44548">MKYKIFTTILIFLTCTTNLQAQNTSLSLAHAFMQKGELDNAMQAVEVAAVHPETANNPKTWYYKGWILKEKFKKQGMKDDNFSIRRTGSEAFAKSISLDTKAEYKSDCAKLIMYLTASLYNEGTDNFNDKKYKEAIPFFDEYIKEVSLLSTDSLDNSAYFYLGYSYYHEKNEAQAKKYLEKCRQLKYPDAVVYDFLGHIYDNEKKSAEALKTLEEGTAKYPKDKPLAITHVNVLMKNQKNKEAVTRIEKALQSDSKNLDLYLVLGTACERASAKDSVQKMMYLEKAQNAYKKALDLDSTNFMANYNYGIISYNKGVDQINNQSYDIDLLDLDKVLNQSTDLFKKALPYLERASRLKPENKNTLMALEGIYVHIQAEDKLAQVRTKLQK</sequence>
<keyword evidence="5" id="KW-1185">Reference proteome</keyword>
<evidence type="ECO:0000256" key="1">
    <source>
        <dbReference type="ARBA" id="ARBA00022737"/>
    </source>
</evidence>
<dbReference type="InterPro" id="IPR011990">
    <property type="entry name" value="TPR-like_helical_dom_sf"/>
</dbReference>
<dbReference type="SMART" id="SM00028">
    <property type="entry name" value="TPR"/>
    <property type="match status" value="3"/>
</dbReference>
<feature type="signal peptide" evidence="3">
    <location>
        <begin position="1"/>
        <end position="21"/>
    </location>
</feature>
<dbReference type="Proteomes" id="UP000199514">
    <property type="component" value="Unassembled WGS sequence"/>
</dbReference>
<dbReference type="STRING" id="927664.SAMN05421780_107199"/>
<keyword evidence="3" id="KW-0732">Signal</keyword>
<dbReference type="RefSeq" id="WP_091513486.1">
    <property type="nucleotide sequence ID" value="NZ_FOLE01000007.1"/>
</dbReference>
<accession>A0A1I1KTE9</accession>
<dbReference type="InterPro" id="IPR051685">
    <property type="entry name" value="Ycf3/AcsC/BcsC/TPR_MFPF"/>
</dbReference>
<name>A0A1I1KTE9_9BACT</name>
<evidence type="ECO:0000313" key="5">
    <source>
        <dbReference type="Proteomes" id="UP000199514"/>
    </source>
</evidence>